<dbReference type="Proteomes" id="UP000249135">
    <property type="component" value="Unassembled WGS sequence"/>
</dbReference>
<dbReference type="InterPro" id="IPR009057">
    <property type="entry name" value="Homeodomain-like_sf"/>
</dbReference>
<evidence type="ECO:0000259" key="4">
    <source>
        <dbReference type="PROSITE" id="PS01124"/>
    </source>
</evidence>
<dbReference type="PANTHER" id="PTHR46796:SF6">
    <property type="entry name" value="ARAC SUBFAMILY"/>
    <property type="match status" value="1"/>
</dbReference>
<dbReference type="EMBL" id="QFPP01000100">
    <property type="protein sequence ID" value="PZQ75135.1"/>
    <property type="molecule type" value="Genomic_DNA"/>
</dbReference>
<dbReference type="InterPro" id="IPR050204">
    <property type="entry name" value="AraC_XylS_family_regulators"/>
</dbReference>
<dbReference type="Gene3D" id="1.10.10.60">
    <property type="entry name" value="Homeodomain-like"/>
    <property type="match status" value="1"/>
</dbReference>
<dbReference type="PANTHER" id="PTHR46796">
    <property type="entry name" value="HTH-TYPE TRANSCRIPTIONAL ACTIVATOR RHAS-RELATED"/>
    <property type="match status" value="1"/>
</dbReference>
<evidence type="ECO:0000256" key="2">
    <source>
        <dbReference type="ARBA" id="ARBA00023125"/>
    </source>
</evidence>
<gene>
    <name evidence="5" type="ORF">DI563_10435</name>
</gene>
<dbReference type="Pfam" id="PF14525">
    <property type="entry name" value="AraC_binding_2"/>
    <property type="match status" value="1"/>
</dbReference>
<evidence type="ECO:0000256" key="3">
    <source>
        <dbReference type="ARBA" id="ARBA00023163"/>
    </source>
</evidence>
<sequence>MNASGLPAAAGAPTELQLGSVAAWQENTNSHFLQLDCRADDPAHFRATALVARFGDSLAAELSVPATRVIRRRVAAEHCDARYFKLFWQLQGHSRVAQGGRTGHLQPGQWSVYDTTREYQIESSERARFMVLLLPQTACPGWAPAVHALAGRALDGRGAPRIVMSALAGMLRDDARLPEDEQRTLQASVTALVECAIDTHARAHTVPAEAEGGARLQRIERWILEHLAEPGLTPERVADAFGMSRRSLYNLFLGSQRTPRAFIQDARLARAQQLMAQDAGRELALGVIAQRSGFADPAHFSRAFHARFGMAPSAWRERGARG</sequence>
<keyword evidence="3" id="KW-0804">Transcription</keyword>
<dbReference type="GO" id="GO:0043565">
    <property type="term" value="F:sequence-specific DNA binding"/>
    <property type="evidence" value="ECO:0007669"/>
    <property type="project" value="InterPro"/>
</dbReference>
<feature type="domain" description="HTH araC/xylS-type" evidence="4">
    <location>
        <begin position="217"/>
        <end position="318"/>
    </location>
</feature>
<dbReference type="AlphaFoldDB" id="A0A2W5QJW8"/>
<evidence type="ECO:0000313" key="6">
    <source>
        <dbReference type="Proteomes" id="UP000249135"/>
    </source>
</evidence>
<evidence type="ECO:0000256" key="1">
    <source>
        <dbReference type="ARBA" id="ARBA00023015"/>
    </source>
</evidence>
<keyword evidence="1" id="KW-0805">Transcription regulation</keyword>
<dbReference type="GO" id="GO:0003700">
    <property type="term" value="F:DNA-binding transcription factor activity"/>
    <property type="evidence" value="ECO:0007669"/>
    <property type="project" value="InterPro"/>
</dbReference>
<comment type="caution">
    <text evidence="5">The sequence shown here is derived from an EMBL/GenBank/DDBJ whole genome shotgun (WGS) entry which is preliminary data.</text>
</comment>
<organism evidence="5 6">
    <name type="scientific">Variovorax paradoxus</name>
    <dbReference type="NCBI Taxonomy" id="34073"/>
    <lineage>
        <taxon>Bacteria</taxon>
        <taxon>Pseudomonadati</taxon>
        <taxon>Pseudomonadota</taxon>
        <taxon>Betaproteobacteria</taxon>
        <taxon>Burkholderiales</taxon>
        <taxon>Comamonadaceae</taxon>
        <taxon>Variovorax</taxon>
    </lineage>
</organism>
<name>A0A2W5QJW8_VARPD</name>
<accession>A0A2W5QJW8</accession>
<dbReference type="SUPFAM" id="SSF46689">
    <property type="entry name" value="Homeodomain-like"/>
    <property type="match status" value="1"/>
</dbReference>
<evidence type="ECO:0000313" key="5">
    <source>
        <dbReference type="EMBL" id="PZQ75135.1"/>
    </source>
</evidence>
<dbReference type="InterPro" id="IPR018060">
    <property type="entry name" value="HTH_AraC"/>
</dbReference>
<dbReference type="Pfam" id="PF12833">
    <property type="entry name" value="HTH_18"/>
    <property type="match status" value="1"/>
</dbReference>
<dbReference type="SMART" id="SM00342">
    <property type="entry name" value="HTH_ARAC"/>
    <property type="match status" value="1"/>
</dbReference>
<dbReference type="PROSITE" id="PS01124">
    <property type="entry name" value="HTH_ARAC_FAMILY_2"/>
    <property type="match status" value="1"/>
</dbReference>
<protein>
    <recommendedName>
        <fullName evidence="4">HTH araC/xylS-type domain-containing protein</fullName>
    </recommendedName>
</protein>
<dbReference type="InterPro" id="IPR035418">
    <property type="entry name" value="AraC-bd_2"/>
</dbReference>
<keyword evidence="2" id="KW-0238">DNA-binding</keyword>
<reference evidence="5 6" key="1">
    <citation type="submission" date="2017-08" db="EMBL/GenBank/DDBJ databases">
        <title>Infants hospitalized years apart are colonized by the same room-sourced microbial strains.</title>
        <authorList>
            <person name="Brooks B."/>
            <person name="Olm M.R."/>
            <person name="Firek B.A."/>
            <person name="Baker R."/>
            <person name="Thomas B.C."/>
            <person name="Morowitz M.J."/>
            <person name="Banfield J.F."/>
        </authorList>
    </citation>
    <scope>NUCLEOTIDE SEQUENCE [LARGE SCALE GENOMIC DNA]</scope>
    <source>
        <strain evidence="5">S2_005_003_R2_41</strain>
    </source>
</reference>
<proteinExistence type="predicted"/>